<dbReference type="FunFam" id="3.30.40.10:FF:000442">
    <property type="entry name" value="RING-type E3 ubiquitin transferase"/>
    <property type="match status" value="1"/>
</dbReference>
<gene>
    <name evidence="7" type="ORF">SADUNF_Sadunf10G0062000</name>
</gene>
<proteinExistence type="predicted"/>
<dbReference type="CDD" id="cd16664">
    <property type="entry name" value="RING-Ubox_PUB"/>
    <property type="match status" value="1"/>
</dbReference>
<evidence type="ECO:0000256" key="5">
    <source>
        <dbReference type="RuleBase" id="RU369093"/>
    </source>
</evidence>
<dbReference type="Pfam" id="PF04564">
    <property type="entry name" value="U-box"/>
    <property type="match status" value="1"/>
</dbReference>
<evidence type="ECO:0000256" key="4">
    <source>
        <dbReference type="ARBA" id="ARBA00022786"/>
    </source>
</evidence>
<sequence length="441" mass="49208">MMISTWRKRRAARLAGKKRLESEMGGIEVTIPNHFRCPISLELMKDPVTMSSGMTYDRETIEKWIEAGNVTCPVTNKVLRSLDPIPNHTVRKMIQDWCVVNSSYGIERIPTPRIPVSSEEALEIHFKIKTACKKGDQIGCQNLAAKIKALAKESERNKSCLVATGTAGVLSYAFEEFSKASFEENFAVLDEILSSLAVLLLHDKATNCPVSDASIDAIVLFLKSEDLSARRNAILVLKELVSLDYRKVDMLLETEGAMEALFKLIKAPICHTATKASLMVIYHMVTSPSPANAKIIAKFVDLGLVSLLLEMLVDAERSLCEKALGILDGICDSDQGREEAHNHALTVPVLVRKIHRVSDLAMKFSVSILFKLCMDEKRENGGVLVEAIQRNAFEKLLVLLQVGCDQRTKEKATQLLRVLNVYRSRVDCIDSVDFKNVKRQF</sequence>
<feature type="domain" description="U-box" evidence="6">
    <location>
        <begin position="30"/>
        <end position="104"/>
    </location>
</feature>
<dbReference type="InterPro" id="IPR058678">
    <property type="entry name" value="ARM_PUB"/>
</dbReference>
<evidence type="ECO:0000256" key="3">
    <source>
        <dbReference type="ARBA" id="ARBA00022679"/>
    </source>
</evidence>
<dbReference type="PROSITE" id="PS51698">
    <property type="entry name" value="U_BOX"/>
    <property type="match status" value="1"/>
</dbReference>
<dbReference type="InterPro" id="IPR003613">
    <property type="entry name" value="Ubox_domain"/>
</dbReference>
<evidence type="ECO:0000259" key="6">
    <source>
        <dbReference type="PROSITE" id="PS51698"/>
    </source>
</evidence>
<dbReference type="Gene3D" id="1.25.10.10">
    <property type="entry name" value="Leucine-rich Repeat Variant"/>
    <property type="match status" value="1"/>
</dbReference>
<dbReference type="PANTHER" id="PTHR22849:SF139">
    <property type="entry name" value="U-BOX DOMAIN-CONTAINING PROTEIN"/>
    <property type="match status" value="1"/>
</dbReference>
<dbReference type="InterPro" id="IPR013083">
    <property type="entry name" value="Znf_RING/FYVE/PHD"/>
</dbReference>
<dbReference type="InterPro" id="IPR016024">
    <property type="entry name" value="ARM-type_fold"/>
</dbReference>
<evidence type="ECO:0000256" key="1">
    <source>
        <dbReference type="ARBA" id="ARBA00000900"/>
    </source>
</evidence>
<dbReference type="Gene3D" id="3.30.40.10">
    <property type="entry name" value="Zinc/RING finger domain, C3HC4 (zinc finger)"/>
    <property type="match status" value="1"/>
</dbReference>
<dbReference type="EMBL" id="JADGMS010000010">
    <property type="protein sequence ID" value="KAF9673803.1"/>
    <property type="molecule type" value="Genomic_DNA"/>
</dbReference>
<protein>
    <recommendedName>
        <fullName evidence="5 6">U-box domain-containing protein</fullName>
        <ecNumber evidence="5">2.3.2.27</ecNumber>
    </recommendedName>
    <alternativeName>
        <fullName evidence="5">RING-type E3 ubiquitin transferase PUB</fullName>
    </alternativeName>
</protein>
<dbReference type="InterPro" id="IPR045210">
    <property type="entry name" value="RING-Ubox_PUB"/>
</dbReference>
<dbReference type="InterPro" id="IPR011989">
    <property type="entry name" value="ARM-like"/>
</dbReference>
<keyword evidence="3 5" id="KW-0808">Transferase</keyword>
<keyword evidence="4 5" id="KW-0833">Ubl conjugation pathway</keyword>
<dbReference type="GO" id="GO:0016567">
    <property type="term" value="P:protein ubiquitination"/>
    <property type="evidence" value="ECO:0007669"/>
    <property type="project" value="UniProtKB-UniRule"/>
</dbReference>
<organism evidence="7 8">
    <name type="scientific">Salix dunnii</name>
    <dbReference type="NCBI Taxonomy" id="1413687"/>
    <lineage>
        <taxon>Eukaryota</taxon>
        <taxon>Viridiplantae</taxon>
        <taxon>Streptophyta</taxon>
        <taxon>Embryophyta</taxon>
        <taxon>Tracheophyta</taxon>
        <taxon>Spermatophyta</taxon>
        <taxon>Magnoliopsida</taxon>
        <taxon>eudicotyledons</taxon>
        <taxon>Gunneridae</taxon>
        <taxon>Pentapetalae</taxon>
        <taxon>rosids</taxon>
        <taxon>fabids</taxon>
        <taxon>Malpighiales</taxon>
        <taxon>Salicaceae</taxon>
        <taxon>Saliceae</taxon>
        <taxon>Salix</taxon>
    </lineage>
</organism>
<reference evidence="7 8" key="1">
    <citation type="submission" date="2020-10" db="EMBL/GenBank/DDBJ databases">
        <title>Plant Genome Project.</title>
        <authorList>
            <person name="Zhang R.-G."/>
        </authorList>
    </citation>
    <scope>NUCLEOTIDE SEQUENCE [LARGE SCALE GENOMIC DNA]</scope>
    <source>
        <strain evidence="7">FAFU-HL-1</strain>
        <tissue evidence="7">Leaf</tissue>
    </source>
</reference>
<dbReference type="GO" id="GO:0061630">
    <property type="term" value="F:ubiquitin protein ligase activity"/>
    <property type="evidence" value="ECO:0007669"/>
    <property type="project" value="UniProtKB-UniRule"/>
</dbReference>
<keyword evidence="8" id="KW-1185">Reference proteome</keyword>
<dbReference type="SUPFAM" id="SSF57850">
    <property type="entry name" value="RING/U-box"/>
    <property type="match status" value="1"/>
</dbReference>
<dbReference type="AlphaFoldDB" id="A0A835JSJ6"/>
<evidence type="ECO:0000313" key="7">
    <source>
        <dbReference type="EMBL" id="KAF9673803.1"/>
    </source>
</evidence>
<dbReference type="Proteomes" id="UP000657918">
    <property type="component" value="Unassembled WGS sequence"/>
</dbReference>
<evidence type="ECO:0000313" key="8">
    <source>
        <dbReference type="Proteomes" id="UP000657918"/>
    </source>
</evidence>
<dbReference type="SMART" id="SM00504">
    <property type="entry name" value="Ubox"/>
    <property type="match status" value="1"/>
</dbReference>
<dbReference type="UniPathway" id="UPA00143"/>
<comment type="pathway">
    <text evidence="2 5">Protein modification; protein ubiquitination.</text>
</comment>
<dbReference type="Pfam" id="PF25598">
    <property type="entry name" value="ARM_PUB"/>
    <property type="match status" value="1"/>
</dbReference>
<name>A0A835JSJ6_9ROSI</name>
<accession>A0A835JSJ6</accession>
<comment type="caution">
    <text evidence="7">The sequence shown here is derived from an EMBL/GenBank/DDBJ whole genome shotgun (WGS) entry which is preliminary data.</text>
</comment>
<comment type="catalytic activity">
    <reaction evidence="1 5">
        <text>S-ubiquitinyl-[E2 ubiquitin-conjugating enzyme]-L-cysteine + [acceptor protein]-L-lysine = [E2 ubiquitin-conjugating enzyme]-L-cysteine + N(6)-ubiquitinyl-[acceptor protein]-L-lysine.</text>
        <dbReference type="EC" id="2.3.2.27"/>
    </reaction>
</comment>
<dbReference type="PANTHER" id="PTHR22849">
    <property type="entry name" value="WDSAM1 PROTEIN"/>
    <property type="match status" value="1"/>
</dbReference>
<comment type="function">
    <text evidence="5">Functions as an E3 ubiquitin ligase.</text>
</comment>
<dbReference type="EC" id="2.3.2.27" evidence="5"/>
<dbReference type="OrthoDB" id="10064100at2759"/>
<dbReference type="SUPFAM" id="SSF48371">
    <property type="entry name" value="ARM repeat"/>
    <property type="match status" value="1"/>
</dbReference>
<evidence type="ECO:0000256" key="2">
    <source>
        <dbReference type="ARBA" id="ARBA00004906"/>
    </source>
</evidence>
<dbReference type="InterPro" id="IPR045185">
    <property type="entry name" value="PUB22/23/24-like"/>
</dbReference>